<dbReference type="SUPFAM" id="SSF50494">
    <property type="entry name" value="Trypsin-like serine proteases"/>
    <property type="match status" value="1"/>
</dbReference>
<keyword evidence="3" id="KW-0378">Hydrolase</keyword>
<dbReference type="Gene3D" id="2.40.10.10">
    <property type="entry name" value="Trypsin-like serine proteases"/>
    <property type="match status" value="1"/>
</dbReference>
<dbReference type="EMBL" id="JANEYF010003756">
    <property type="protein sequence ID" value="KAJ8934221.1"/>
    <property type="molecule type" value="Genomic_DNA"/>
</dbReference>
<sequence>MKRICTKQNNCQPYLKLQNNLDKSKKTITDYLNKFRCNSTNTRDIYVCCEKDEEKDIDNTVFNVERTLENAPDSKICGRQTANTDKIFGGTSAALGEFPWIALLQYPSNSGLMSGCGGSLINSRYVLTAAHCVDADILKSRRLQPL</sequence>
<evidence type="ECO:0000256" key="5">
    <source>
        <dbReference type="ARBA" id="ARBA00023157"/>
    </source>
</evidence>
<accession>A0AAV8X620</accession>
<dbReference type="Gene3D" id="3.30.1640.30">
    <property type="match status" value="1"/>
</dbReference>
<dbReference type="PROSITE" id="PS00134">
    <property type="entry name" value="TRYPSIN_HIS"/>
    <property type="match status" value="1"/>
</dbReference>
<keyword evidence="9" id="KW-1185">Reference proteome</keyword>
<dbReference type="InterPro" id="IPR022700">
    <property type="entry name" value="CLIP"/>
</dbReference>
<evidence type="ECO:0000313" key="8">
    <source>
        <dbReference type="EMBL" id="KAJ8934221.1"/>
    </source>
</evidence>
<evidence type="ECO:0000313" key="9">
    <source>
        <dbReference type="Proteomes" id="UP001162156"/>
    </source>
</evidence>
<dbReference type="InterPro" id="IPR001254">
    <property type="entry name" value="Trypsin_dom"/>
</dbReference>
<dbReference type="InterPro" id="IPR009003">
    <property type="entry name" value="Peptidase_S1_PA"/>
</dbReference>
<feature type="domain" description="Clip" evidence="7">
    <location>
        <begin position="5"/>
        <end position="49"/>
    </location>
</feature>
<organism evidence="8 9">
    <name type="scientific">Rhamnusium bicolor</name>
    <dbReference type="NCBI Taxonomy" id="1586634"/>
    <lineage>
        <taxon>Eukaryota</taxon>
        <taxon>Metazoa</taxon>
        <taxon>Ecdysozoa</taxon>
        <taxon>Arthropoda</taxon>
        <taxon>Hexapoda</taxon>
        <taxon>Insecta</taxon>
        <taxon>Pterygota</taxon>
        <taxon>Neoptera</taxon>
        <taxon>Endopterygota</taxon>
        <taxon>Coleoptera</taxon>
        <taxon>Polyphaga</taxon>
        <taxon>Cucujiformia</taxon>
        <taxon>Chrysomeloidea</taxon>
        <taxon>Cerambycidae</taxon>
        <taxon>Lepturinae</taxon>
        <taxon>Rhagiini</taxon>
        <taxon>Rhamnusium</taxon>
    </lineage>
</organism>
<evidence type="ECO:0000256" key="2">
    <source>
        <dbReference type="ARBA" id="ARBA00022729"/>
    </source>
</evidence>
<dbReference type="GO" id="GO:0006508">
    <property type="term" value="P:proteolysis"/>
    <property type="evidence" value="ECO:0007669"/>
    <property type="project" value="UniProtKB-KW"/>
</dbReference>
<keyword evidence="4" id="KW-0720">Serine protease</keyword>
<name>A0AAV8X620_9CUCU</name>
<reference evidence="8" key="1">
    <citation type="journal article" date="2023" name="Insect Mol. Biol.">
        <title>Genome sequencing provides insights into the evolution of gene families encoding plant cell wall-degrading enzymes in longhorned beetles.</title>
        <authorList>
            <person name="Shin N.R."/>
            <person name="Okamura Y."/>
            <person name="Kirsch R."/>
            <person name="Pauchet Y."/>
        </authorList>
    </citation>
    <scope>NUCLEOTIDE SEQUENCE</scope>
    <source>
        <strain evidence="8">RBIC_L_NR</strain>
    </source>
</reference>
<keyword evidence="1" id="KW-0645">Protease</keyword>
<dbReference type="GO" id="GO:0004252">
    <property type="term" value="F:serine-type endopeptidase activity"/>
    <property type="evidence" value="ECO:0007669"/>
    <property type="project" value="InterPro"/>
</dbReference>
<evidence type="ECO:0000256" key="4">
    <source>
        <dbReference type="ARBA" id="ARBA00022825"/>
    </source>
</evidence>
<feature type="domain" description="Peptidase S1" evidence="6">
    <location>
        <begin position="87"/>
        <end position="135"/>
    </location>
</feature>
<evidence type="ECO:0008006" key="10">
    <source>
        <dbReference type="Google" id="ProtNLM"/>
    </source>
</evidence>
<evidence type="ECO:0000256" key="3">
    <source>
        <dbReference type="ARBA" id="ARBA00022801"/>
    </source>
</evidence>
<comment type="caution">
    <text evidence="8">The sequence shown here is derived from an EMBL/GenBank/DDBJ whole genome shotgun (WGS) entry which is preliminary data.</text>
</comment>
<dbReference type="AlphaFoldDB" id="A0AAV8X620"/>
<dbReference type="PANTHER" id="PTHR24252:SF7">
    <property type="entry name" value="HYALIN"/>
    <property type="match status" value="1"/>
</dbReference>
<dbReference type="InterPro" id="IPR038565">
    <property type="entry name" value="CLIP_sf"/>
</dbReference>
<evidence type="ECO:0000256" key="1">
    <source>
        <dbReference type="ARBA" id="ARBA00022670"/>
    </source>
</evidence>
<gene>
    <name evidence="8" type="ORF">NQ314_013499</name>
</gene>
<dbReference type="PANTHER" id="PTHR24252">
    <property type="entry name" value="ACROSIN-RELATED"/>
    <property type="match status" value="1"/>
</dbReference>
<keyword evidence="5" id="KW-1015">Disulfide bond</keyword>
<dbReference type="Proteomes" id="UP001162156">
    <property type="component" value="Unassembled WGS sequence"/>
</dbReference>
<evidence type="ECO:0000259" key="7">
    <source>
        <dbReference type="Pfam" id="PF12032"/>
    </source>
</evidence>
<dbReference type="Pfam" id="PF00089">
    <property type="entry name" value="Trypsin"/>
    <property type="match status" value="1"/>
</dbReference>
<dbReference type="InterPro" id="IPR018114">
    <property type="entry name" value="TRYPSIN_HIS"/>
</dbReference>
<proteinExistence type="predicted"/>
<dbReference type="Pfam" id="PF12032">
    <property type="entry name" value="CLIP"/>
    <property type="match status" value="1"/>
</dbReference>
<dbReference type="InterPro" id="IPR043504">
    <property type="entry name" value="Peptidase_S1_PA_chymotrypsin"/>
</dbReference>
<evidence type="ECO:0000259" key="6">
    <source>
        <dbReference type="Pfam" id="PF00089"/>
    </source>
</evidence>
<protein>
    <recommendedName>
        <fullName evidence="10">CLIP domain-containing serine protease</fullName>
    </recommendedName>
</protein>
<keyword evidence="2" id="KW-0732">Signal</keyword>